<organism evidence="2 3">
    <name type="scientific">Chryseobacterium indologenes</name>
    <name type="common">Flavobacterium indologenes</name>
    <dbReference type="NCBI Taxonomy" id="253"/>
    <lineage>
        <taxon>Bacteria</taxon>
        <taxon>Pseudomonadati</taxon>
        <taxon>Bacteroidota</taxon>
        <taxon>Flavobacteriia</taxon>
        <taxon>Flavobacteriales</taxon>
        <taxon>Weeksellaceae</taxon>
        <taxon>Chryseobacterium group</taxon>
        <taxon>Chryseobacterium</taxon>
    </lineage>
</organism>
<feature type="transmembrane region" description="Helical" evidence="1">
    <location>
        <begin position="114"/>
        <end position="132"/>
    </location>
</feature>
<dbReference type="EMBL" id="LJOD01000004">
    <property type="protein sequence ID" value="KPE51679.1"/>
    <property type="molecule type" value="Genomic_DNA"/>
</dbReference>
<comment type="caution">
    <text evidence="2">The sequence shown here is derived from an EMBL/GenBank/DDBJ whole genome shotgun (WGS) entry which is preliminary data.</text>
</comment>
<name>A0A0N1KTF4_CHRID</name>
<reference evidence="3" key="2">
    <citation type="submission" date="2015-09" db="EMBL/GenBank/DDBJ databases">
        <title>Draft genome sequence of a multidrug-resistant Chryseobacterium indologenes isolate from Malaysia.</title>
        <authorList>
            <person name="Yu C.Y."/>
            <person name="Ang G.Y."/>
            <person name="Chan K.-G."/>
        </authorList>
    </citation>
    <scope>NUCLEOTIDE SEQUENCE [LARGE SCALE GENOMIC DNA]</scope>
    <source>
        <strain evidence="3">CI_885</strain>
    </source>
</reference>
<keyword evidence="1" id="KW-0472">Membrane</keyword>
<evidence type="ECO:0000313" key="2">
    <source>
        <dbReference type="EMBL" id="KPE51679.1"/>
    </source>
</evidence>
<dbReference type="RefSeq" id="WP_131724337.1">
    <property type="nucleotide sequence ID" value="NZ_LJOD01000004.1"/>
</dbReference>
<evidence type="ECO:0000256" key="1">
    <source>
        <dbReference type="SAM" id="Phobius"/>
    </source>
</evidence>
<protein>
    <submittedName>
        <fullName evidence="2">Uncharacterized protein</fullName>
    </submittedName>
</protein>
<keyword evidence="1" id="KW-1133">Transmembrane helix</keyword>
<gene>
    <name evidence="2" type="ORF">AOB46_08485</name>
</gene>
<dbReference type="AlphaFoldDB" id="A0A0N1KTF4"/>
<reference evidence="2 3" key="1">
    <citation type="journal article" date="2015" name="Genom Data">
        <title>Draft genome sequence of a multidrug-resistant Chryseobacterium indologenes isolate from Malaysia.</title>
        <authorList>
            <person name="Yu C.Y."/>
            <person name="Ang G.Y."/>
            <person name="Cheng H.J."/>
            <person name="Cheong Y.M."/>
            <person name="Yin W.F."/>
            <person name="Chan K.G."/>
        </authorList>
    </citation>
    <scope>NUCLEOTIDE SEQUENCE [LARGE SCALE GENOMIC DNA]</scope>
    <source>
        <strain evidence="2 3">CI_885</strain>
    </source>
</reference>
<feature type="transmembrane region" description="Helical" evidence="1">
    <location>
        <begin position="54"/>
        <end position="76"/>
    </location>
</feature>
<dbReference type="OrthoDB" id="1264840at2"/>
<feature type="transmembrane region" description="Helical" evidence="1">
    <location>
        <begin position="85"/>
        <end position="102"/>
    </location>
</feature>
<dbReference type="PATRIC" id="fig|253.9.peg.3443"/>
<proteinExistence type="predicted"/>
<accession>A0A0N1KTF4</accession>
<feature type="transmembrane region" description="Helical" evidence="1">
    <location>
        <begin position="12"/>
        <end position="34"/>
    </location>
</feature>
<evidence type="ECO:0000313" key="3">
    <source>
        <dbReference type="Proteomes" id="UP000037953"/>
    </source>
</evidence>
<sequence length="136" mass="16542">MKKILNRIPLFWKIWLSHIFIYYPIRAVFFLFGFEKTPDFFHVVKVMLLAFFPGIYGIFERFPLIIVIQILVMYFITESVFSKKVWAYLLTIIVTNIILYTFNVYDTECLKDTIWSFLIFLPLFLFIFRKDLKNRP</sequence>
<dbReference type="Proteomes" id="UP000037953">
    <property type="component" value="Unassembled WGS sequence"/>
</dbReference>
<keyword evidence="1" id="KW-0812">Transmembrane</keyword>